<keyword evidence="1" id="KW-0732">Signal</keyword>
<feature type="signal peptide" evidence="1">
    <location>
        <begin position="1"/>
        <end position="26"/>
    </location>
</feature>
<evidence type="ECO:0000256" key="1">
    <source>
        <dbReference type="SAM" id="SignalP"/>
    </source>
</evidence>
<feature type="chain" id="PRO_5045108810" evidence="1">
    <location>
        <begin position="27"/>
        <end position="132"/>
    </location>
</feature>
<organism evidence="2 3">
    <name type="scientific">Geomonas subterranea</name>
    <dbReference type="NCBI Taxonomy" id="2847989"/>
    <lineage>
        <taxon>Bacteria</taxon>
        <taxon>Pseudomonadati</taxon>
        <taxon>Thermodesulfobacteriota</taxon>
        <taxon>Desulfuromonadia</taxon>
        <taxon>Geobacterales</taxon>
        <taxon>Geobacteraceae</taxon>
        <taxon>Geomonas</taxon>
    </lineage>
</organism>
<evidence type="ECO:0000313" key="2">
    <source>
        <dbReference type="EMBL" id="QXE90949.1"/>
    </source>
</evidence>
<proteinExistence type="predicted"/>
<protein>
    <submittedName>
        <fullName evidence="2">Uncharacterized protein</fullName>
    </submittedName>
</protein>
<accession>A0ABX8LHM2</accession>
<dbReference type="EMBL" id="CP077683">
    <property type="protein sequence ID" value="QXE90949.1"/>
    <property type="molecule type" value="Genomic_DNA"/>
</dbReference>
<dbReference type="Proteomes" id="UP000683559">
    <property type="component" value="Chromosome"/>
</dbReference>
<gene>
    <name evidence="2" type="ORF">KP001_21680</name>
</gene>
<name>A0ABX8LHM2_9BACT</name>
<keyword evidence="3" id="KW-1185">Reference proteome</keyword>
<reference evidence="2 3" key="1">
    <citation type="submission" date="2021-06" db="EMBL/GenBank/DDBJ databases">
        <title>Gemonas diversity in paddy soil.</title>
        <authorList>
            <person name="Liu G."/>
        </authorList>
    </citation>
    <scope>NUCLEOTIDE SEQUENCE [LARGE SCALE GENOMIC DNA]</scope>
    <source>
        <strain evidence="2 3">RG2</strain>
    </source>
</reference>
<sequence length="132" mass="13859">MRFVLLAARMVPAALLLLLAAGGSLAASGQKKLLLFAKDPSTWSIVEGGARGKLVYHEVKGAYQLDASGLAPRAPYALVRYVGSPPRGEVLARGVSDSAGRLSLQGSWRNWTSKFWVVSGEDVGGSPVAPLP</sequence>
<evidence type="ECO:0000313" key="3">
    <source>
        <dbReference type="Proteomes" id="UP000683559"/>
    </source>
</evidence>
<dbReference type="RefSeq" id="WP_217287542.1">
    <property type="nucleotide sequence ID" value="NZ_CP077683.1"/>
</dbReference>